<feature type="domain" description="EamA" evidence="2">
    <location>
        <begin position="146"/>
        <end position="270"/>
    </location>
</feature>
<dbReference type="AlphaFoldDB" id="A0A0C1VYG3"/>
<dbReference type="RefSeq" id="WP_020197016.1">
    <property type="nucleotide sequence ID" value="NZ_BAOH01000092.1"/>
</dbReference>
<dbReference type="Pfam" id="PF00892">
    <property type="entry name" value="EamA"/>
    <property type="match status" value="2"/>
</dbReference>
<keyword evidence="1" id="KW-0472">Membrane</keyword>
<feature type="transmembrane region" description="Helical" evidence="1">
    <location>
        <begin position="123"/>
        <end position="139"/>
    </location>
</feature>
<feature type="transmembrane region" description="Helical" evidence="1">
    <location>
        <begin position="145"/>
        <end position="165"/>
    </location>
</feature>
<dbReference type="Proteomes" id="UP000031586">
    <property type="component" value="Unassembled WGS sequence"/>
</dbReference>
<accession>A0A0C1VYG3</accession>
<sequence length="294" mass="32830">MKKSDVSSAIFLLVAANLVASLSDVSLKMLNGEVPTFQYVFIRQLISLVLLLPLWLRLDKRERQMGCDWITFWRAQLILIGSASAMVAITHLPLATANAIFYVGPLLVLPLSIIFLKEKPSKGKIFGTFIGFGGVLIVLRPEHFHWAAIIALGSALAIGVGNILIRRMPQEQPLVCTLFWTTLMTLPVALLLAYPQWQAITWQHLMWIVAINLLVLAYHALVVKAFKRAPASQIALAEYSGLAFVTLFGVMWFDEIPDLFTALGIILIVLPMMPLNWQRLLGNKRRVETAQEVS</sequence>
<feature type="transmembrane region" description="Helical" evidence="1">
    <location>
        <begin position="234"/>
        <end position="253"/>
    </location>
</feature>
<gene>
    <name evidence="3" type="ORF">H735_25750</name>
</gene>
<evidence type="ECO:0000313" key="4">
    <source>
        <dbReference type="Proteomes" id="UP000031586"/>
    </source>
</evidence>
<dbReference type="GO" id="GO:0016020">
    <property type="term" value="C:membrane"/>
    <property type="evidence" value="ECO:0007669"/>
    <property type="project" value="InterPro"/>
</dbReference>
<protein>
    <submittedName>
        <fullName evidence="3">Multidrug transporter</fullName>
    </submittedName>
</protein>
<dbReference type="PANTHER" id="PTHR22911">
    <property type="entry name" value="ACYL-MALONYL CONDENSING ENZYME-RELATED"/>
    <property type="match status" value="1"/>
</dbReference>
<dbReference type="InterPro" id="IPR037185">
    <property type="entry name" value="EmrE-like"/>
</dbReference>
<feature type="transmembrane region" description="Helical" evidence="1">
    <location>
        <begin position="100"/>
        <end position="116"/>
    </location>
</feature>
<comment type="caution">
    <text evidence="3">The sequence shown here is derived from an EMBL/GenBank/DDBJ whole genome shotgun (WGS) entry which is preliminary data.</text>
</comment>
<feature type="transmembrane region" description="Helical" evidence="1">
    <location>
        <begin position="200"/>
        <end position="222"/>
    </location>
</feature>
<evidence type="ECO:0000256" key="1">
    <source>
        <dbReference type="SAM" id="Phobius"/>
    </source>
</evidence>
<dbReference type="InterPro" id="IPR000620">
    <property type="entry name" value="EamA_dom"/>
</dbReference>
<reference evidence="3 4" key="1">
    <citation type="submission" date="2014-07" db="EMBL/GenBank/DDBJ databases">
        <title>Unique and conserved regions in Vibrio harveyi and related species in comparison with the shrimp pathogen Vibrio harveyi CAIM 1792.</title>
        <authorList>
            <person name="Espinoza-Valles I."/>
            <person name="Vora G."/>
            <person name="Leekitcharoenphon P."/>
            <person name="Ussery D."/>
            <person name="Hoj L."/>
            <person name="Gomez-Gil B."/>
        </authorList>
    </citation>
    <scope>NUCLEOTIDE SEQUENCE [LARGE SCALE GENOMIC DNA]</scope>
    <source>
        <strain evidence="4">CAIM 1854 / LMG 25443</strain>
    </source>
</reference>
<dbReference type="PANTHER" id="PTHR22911:SF103">
    <property type="entry name" value="BLR2811 PROTEIN"/>
    <property type="match status" value="1"/>
</dbReference>
<dbReference type="PATRIC" id="fig|1229493.5.peg.4724"/>
<dbReference type="Gene3D" id="1.10.3730.20">
    <property type="match status" value="2"/>
</dbReference>
<organism evidence="3 4">
    <name type="scientific">Vibrio owensii CAIM 1854 = LMG 25443</name>
    <dbReference type="NCBI Taxonomy" id="1229493"/>
    <lineage>
        <taxon>Bacteria</taxon>
        <taxon>Pseudomonadati</taxon>
        <taxon>Pseudomonadota</taxon>
        <taxon>Gammaproteobacteria</taxon>
        <taxon>Vibrionales</taxon>
        <taxon>Vibrionaceae</taxon>
        <taxon>Vibrio</taxon>
    </lineage>
</organism>
<dbReference type="EMBL" id="JPRD01000056">
    <property type="protein sequence ID" value="KIF49272.1"/>
    <property type="molecule type" value="Genomic_DNA"/>
</dbReference>
<proteinExistence type="predicted"/>
<feature type="transmembrane region" description="Helical" evidence="1">
    <location>
        <begin position="37"/>
        <end position="56"/>
    </location>
</feature>
<name>A0A0C1VYG3_9VIBR</name>
<dbReference type="SUPFAM" id="SSF103481">
    <property type="entry name" value="Multidrug resistance efflux transporter EmrE"/>
    <property type="match status" value="2"/>
</dbReference>
<feature type="transmembrane region" description="Helical" evidence="1">
    <location>
        <begin position="77"/>
        <end position="94"/>
    </location>
</feature>
<feature type="transmembrane region" description="Helical" evidence="1">
    <location>
        <begin position="259"/>
        <end position="277"/>
    </location>
</feature>
<evidence type="ECO:0000313" key="3">
    <source>
        <dbReference type="EMBL" id="KIF49272.1"/>
    </source>
</evidence>
<keyword evidence="1" id="KW-1133">Transmembrane helix</keyword>
<feature type="domain" description="EamA" evidence="2">
    <location>
        <begin position="8"/>
        <end position="139"/>
    </location>
</feature>
<evidence type="ECO:0000259" key="2">
    <source>
        <dbReference type="Pfam" id="PF00892"/>
    </source>
</evidence>
<keyword evidence="1" id="KW-0812">Transmembrane</keyword>
<feature type="transmembrane region" description="Helical" evidence="1">
    <location>
        <begin position="174"/>
        <end position="194"/>
    </location>
</feature>